<dbReference type="Gene3D" id="3.20.20.480">
    <property type="entry name" value="Trimethylamine methyltransferase-like"/>
    <property type="match status" value="1"/>
</dbReference>
<evidence type="ECO:0000256" key="2">
    <source>
        <dbReference type="ARBA" id="ARBA00022603"/>
    </source>
</evidence>
<dbReference type="InterPro" id="IPR038601">
    <property type="entry name" value="MttB-like_sf"/>
</dbReference>
<dbReference type="GO" id="GO:0008168">
    <property type="term" value="F:methyltransferase activity"/>
    <property type="evidence" value="ECO:0007669"/>
    <property type="project" value="UniProtKB-KW"/>
</dbReference>
<comment type="similarity">
    <text evidence="1">Belongs to the trimethylamine methyltransferase family.</text>
</comment>
<dbReference type="Pfam" id="PF06253">
    <property type="entry name" value="MTTB"/>
    <property type="match status" value="1"/>
</dbReference>
<evidence type="ECO:0000256" key="1">
    <source>
        <dbReference type="ARBA" id="ARBA00007137"/>
    </source>
</evidence>
<comment type="caution">
    <text evidence="4">The sequence shown here is derived from an EMBL/GenBank/DDBJ whole genome shotgun (WGS) entry which is preliminary data.</text>
</comment>
<dbReference type="Proteomes" id="UP001524944">
    <property type="component" value="Unassembled WGS sequence"/>
</dbReference>
<keyword evidence="5" id="KW-1185">Reference proteome</keyword>
<gene>
    <name evidence="4" type="ORF">NVS47_12450</name>
</gene>
<name>A0ABT1Y602_9FIRM</name>
<proteinExistence type="inferred from homology"/>
<dbReference type="InterPro" id="IPR010426">
    <property type="entry name" value="MTTB_MeTrfase"/>
</dbReference>
<dbReference type="EMBL" id="JANPWE010000006">
    <property type="protein sequence ID" value="MCR6546313.1"/>
    <property type="molecule type" value="Genomic_DNA"/>
</dbReference>
<protein>
    <submittedName>
        <fullName evidence="4">Trimethylamine methyltransferase family protein</fullName>
    </submittedName>
</protein>
<keyword evidence="2 4" id="KW-0489">Methyltransferase</keyword>
<dbReference type="RefSeq" id="WP_257913818.1">
    <property type="nucleotide sequence ID" value="NZ_JANPWE010000006.1"/>
</dbReference>
<organism evidence="4 5">
    <name type="scientific">Dehalobacterium formicoaceticum</name>
    <dbReference type="NCBI Taxonomy" id="51515"/>
    <lineage>
        <taxon>Bacteria</taxon>
        <taxon>Bacillati</taxon>
        <taxon>Bacillota</taxon>
        <taxon>Clostridia</taxon>
        <taxon>Eubacteriales</taxon>
        <taxon>Peptococcaceae</taxon>
        <taxon>Dehalobacterium</taxon>
    </lineage>
</organism>
<evidence type="ECO:0000256" key="3">
    <source>
        <dbReference type="ARBA" id="ARBA00022679"/>
    </source>
</evidence>
<keyword evidence="3" id="KW-0808">Transferase</keyword>
<reference evidence="4 5" key="1">
    <citation type="submission" date="2022-08" db="EMBL/GenBank/DDBJ databases">
        <title>Proteogenomics of the novel Dehalobacterium formicoaceticum strain EZ94 highlights a key role of methyltransferases during anaerobic dichloromethane degradation.</title>
        <authorList>
            <person name="Wasmund K."/>
        </authorList>
    </citation>
    <scope>NUCLEOTIDE SEQUENCE [LARGE SCALE GENOMIC DNA]</scope>
    <source>
        <strain evidence="4 5">EZ94</strain>
    </source>
</reference>
<sequence>MRFDYFSDNELDQVHEATLEILKTIGIRTTSERFKKLLLDNGCQESGDRILFTQEVIDRGMSTPPRSFNIYGRDEKNVVEFGKNKAYAQTCVGTPSIMDLETNQKRDCMVQDLADFCRLADGLEFIHLVSPVFPRDVSQDVIVTVETATMLRNSTKPLRICAESSHEMKSILEVLTAAAGGKKELQEKPLAYIEVSPISPLEYGFHPAEALIDIVESGLPLGVIPCPMMGATGPMTLVGCVAQHNAEILAGVIASQLIKPGSPVIMSPRVTFMDMSSGVGLWAMPEMGLAAAASIQMARHYGIPSTATGYSGAGKIADAQSSYEHLYNALLPALIGTDILAAAGSLDNCLTSCFAMLVLDNELSSVIQRTVRGPIVSEDTLAVKVIGEVISQGMTFLEHKHTRKALRAGELWQPILSDRNTFEKWEIKGETVEEKARQMAKDILARHVVTPVSAEVDAEFDRIIAAAQQG</sequence>
<accession>A0ABT1Y602</accession>
<evidence type="ECO:0000313" key="5">
    <source>
        <dbReference type="Proteomes" id="UP001524944"/>
    </source>
</evidence>
<dbReference type="GO" id="GO:0032259">
    <property type="term" value="P:methylation"/>
    <property type="evidence" value="ECO:0007669"/>
    <property type="project" value="UniProtKB-KW"/>
</dbReference>
<evidence type="ECO:0000313" key="4">
    <source>
        <dbReference type="EMBL" id="MCR6546313.1"/>
    </source>
</evidence>